<dbReference type="Proteomes" id="UP000885759">
    <property type="component" value="Unassembled WGS sequence"/>
</dbReference>
<dbReference type="GO" id="GO:0006508">
    <property type="term" value="P:proteolysis"/>
    <property type="evidence" value="ECO:0007669"/>
    <property type="project" value="InterPro"/>
</dbReference>
<organism evidence="5">
    <name type="scientific">Oceanithermus profundus</name>
    <dbReference type="NCBI Taxonomy" id="187137"/>
    <lineage>
        <taxon>Bacteria</taxon>
        <taxon>Thermotogati</taxon>
        <taxon>Deinococcota</taxon>
        <taxon>Deinococci</taxon>
        <taxon>Thermales</taxon>
        <taxon>Thermaceae</taxon>
        <taxon>Oceanithermus</taxon>
    </lineage>
</organism>
<dbReference type="InterPro" id="IPR036059">
    <property type="entry name" value="TldD/PmbA_sf"/>
</dbReference>
<evidence type="ECO:0000256" key="1">
    <source>
        <dbReference type="ARBA" id="ARBA00005836"/>
    </source>
</evidence>
<accession>A0A7C4VGT4</accession>
<evidence type="ECO:0000313" key="5">
    <source>
        <dbReference type="EMBL" id="HGY09770.1"/>
    </source>
</evidence>
<dbReference type="Pfam" id="PF01523">
    <property type="entry name" value="PmbA_TldD_1st"/>
    <property type="match status" value="1"/>
</dbReference>
<dbReference type="AlphaFoldDB" id="A0A7C4VGT4"/>
<proteinExistence type="inferred from homology"/>
<dbReference type="Pfam" id="PF19289">
    <property type="entry name" value="PmbA_TldD_3rd"/>
    <property type="match status" value="1"/>
</dbReference>
<dbReference type="InterPro" id="IPR035068">
    <property type="entry name" value="TldD/PmbA_N"/>
</dbReference>
<protein>
    <submittedName>
        <fullName evidence="5">TldD/PmbA family protein</fullName>
    </submittedName>
</protein>
<evidence type="ECO:0000259" key="4">
    <source>
        <dbReference type="Pfam" id="PF19290"/>
    </source>
</evidence>
<dbReference type="InterPro" id="IPR045569">
    <property type="entry name" value="Metalloprtase-TldD/E_C"/>
</dbReference>
<dbReference type="PANTHER" id="PTHR43421">
    <property type="entry name" value="METALLOPROTEASE PMBA"/>
    <property type="match status" value="1"/>
</dbReference>
<gene>
    <name evidence="5" type="ORF">ENK37_06945</name>
</gene>
<sequence length="437" mass="47305">MTLQEAKTYLLERARERGVELEALATGSRELSLQARERTLEEITAAERGGIGVRVVKDGKTGYAYSEELSPEALDWVLAEAIENAELQSETGGFLPEGRPLGKSDLLGEGLSAPVEEKKRMALELEEGVLRDPRVQQVGAAIYSEREFQTELASTRGAEGGYRSGYAYQMVSAVMAEGESLKQGYELKVARELFALDPASTAQEFLHRTGRLLGARDLKSGRYTAYFEPSAFLALLSAFIDLWSAKQVLEGKSRLAGRLGQKIASEAFTLYDDPNHPEGLMNAPFDAEGTPTRKVYLVREGVLESFMHNSVTARKLNAESTGHAQRSYKGVLDVGPRNLIVAPGEGVTLQDGVLITDLMGVHAGANSISGDFSLQALGLKIEGGEAAYPVENFTLSGNFFELLERIVATGRELEWSVMFLAGASPTVEVAEVAFAGA</sequence>
<dbReference type="GO" id="GO:0008237">
    <property type="term" value="F:metallopeptidase activity"/>
    <property type="evidence" value="ECO:0007669"/>
    <property type="project" value="InterPro"/>
</dbReference>
<comment type="similarity">
    <text evidence="1">Belongs to the peptidase U62 family.</text>
</comment>
<dbReference type="InterPro" id="IPR045570">
    <property type="entry name" value="Metalloprtase-TldD/E_cen_dom"/>
</dbReference>
<feature type="domain" description="Metalloprotease TldD/E N-terminal" evidence="2">
    <location>
        <begin position="22"/>
        <end position="85"/>
    </location>
</feature>
<feature type="domain" description="Metalloprotease TldD/E C-terminal" evidence="3">
    <location>
        <begin position="220"/>
        <end position="436"/>
    </location>
</feature>
<feature type="domain" description="Metalloprotease TldD/E central" evidence="4">
    <location>
        <begin position="112"/>
        <end position="213"/>
    </location>
</feature>
<dbReference type="SUPFAM" id="SSF111283">
    <property type="entry name" value="Putative modulator of DNA gyrase, PmbA/TldD"/>
    <property type="match status" value="1"/>
</dbReference>
<evidence type="ECO:0000259" key="3">
    <source>
        <dbReference type="Pfam" id="PF19289"/>
    </source>
</evidence>
<dbReference type="Gene3D" id="3.30.2290.10">
    <property type="entry name" value="PmbA/TldD superfamily"/>
    <property type="match status" value="1"/>
</dbReference>
<dbReference type="Pfam" id="PF19290">
    <property type="entry name" value="PmbA_TldD_2nd"/>
    <property type="match status" value="1"/>
</dbReference>
<reference evidence="5" key="1">
    <citation type="journal article" date="2020" name="mSystems">
        <title>Genome- and Community-Level Interaction Insights into Carbon Utilization and Element Cycling Functions of Hydrothermarchaeota in Hydrothermal Sediment.</title>
        <authorList>
            <person name="Zhou Z."/>
            <person name="Liu Y."/>
            <person name="Xu W."/>
            <person name="Pan J."/>
            <person name="Luo Z.H."/>
            <person name="Li M."/>
        </authorList>
    </citation>
    <scope>NUCLEOTIDE SEQUENCE [LARGE SCALE GENOMIC DNA]</scope>
    <source>
        <strain evidence="5">HyVt-570</strain>
    </source>
</reference>
<dbReference type="InterPro" id="IPR047657">
    <property type="entry name" value="PmbA"/>
</dbReference>
<dbReference type="GO" id="GO:0005829">
    <property type="term" value="C:cytosol"/>
    <property type="evidence" value="ECO:0007669"/>
    <property type="project" value="TreeGrafter"/>
</dbReference>
<name>A0A7C4VGT4_9DEIN</name>
<dbReference type="EMBL" id="DRPZ01000184">
    <property type="protein sequence ID" value="HGY09770.1"/>
    <property type="molecule type" value="Genomic_DNA"/>
</dbReference>
<dbReference type="InterPro" id="IPR002510">
    <property type="entry name" value="Metalloprtase-TldD/E_N"/>
</dbReference>
<dbReference type="PANTHER" id="PTHR43421:SF1">
    <property type="entry name" value="METALLOPROTEASE PMBA"/>
    <property type="match status" value="1"/>
</dbReference>
<evidence type="ECO:0000259" key="2">
    <source>
        <dbReference type="Pfam" id="PF01523"/>
    </source>
</evidence>
<comment type="caution">
    <text evidence="5">The sequence shown here is derived from an EMBL/GenBank/DDBJ whole genome shotgun (WGS) entry which is preliminary data.</text>
</comment>